<feature type="region of interest" description="Disordered" evidence="2">
    <location>
        <begin position="1"/>
        <end position="52"/>
    </location>
</feature>
<dbReference type="InterPro" id="IPR036915">
    <property type="entry name" value="Cyclin-like_sf"/>
</dbReference>
<organism evidence="4 5">
    <name type="scientific">Parastrongyloides trichosuri</name>
    <name type="common">Possum-specific nematode worm</name>
    <dbReference type="NCBI Taxonomy" id="131310"/>
    <lineage>
        <taxon>Eukaryota</taxon>
        <taxon>Metazoa</taxon>
        <taxon>Ecdysozoa</taxon>
        <taxon>Nematoda</taxon>
        <taxon>Chromadorea</taxon>
        <taxon>Rhabditida</taxon>
        <taxon>Tylenchina</taxon>
        <taxon>Panagrolaimomorpha</taxon>
        <taxon>Strongyloidoidea</taxon>
        <taxon>Strongyloididae</taxon>
        <taxon>Parastrongyloides</taxon>
    </lineage>
</organism>
<dbReference type="Proteomes" id="UP000038045">
    <property type="component" value="Unplaced"/>
</dbReference>
<dbReference type="AlphaFoldDB" id="A0A0N5A5L7"/>
<comment type="similarity">
    <text evidence="1">Belongs to the cyclin family.</text>
</comment>
<dbReference type="PANTHER" id="PTHR10177">
    <property type="entry name" value="CYCLINS"/>
    <property type="match status" value="1"/>
</dbReference>
<feature type="compositionally biased region" description="Basic and acidic residues" evidence="2">
    <location>
        <begin position="18"/>
        <end position="31"/>
    </location>
</feature>
<name>A0A0N5A5L7_PARTI</name>
<reference evidence="5" key="1">
    <citation type="submission" date="2017-02" db="UniProtKB">
        <authorList>
            <consortium name="WormBaseParasite"/>
        </authorList>
    </citation>
    <scope>IDENTIFICATION</scope>
</reference>
<evidence type="ECO:0000313" key="4">
    <source>
        <dbReference type="Proteomes" id="UP000038045"/>
    </source>
</evidence>
<accession>A0A0N5A5L7</accession>
<evidence type="ECO:0000313" key="5">
    <source>
        <dbReference type="WBParaSite" id="PTRK_0001699700.1"/>
    </source>
</evidence>
<protein>
    <submittedName>
        <fullName evidence="5">CYCLIN domain-containing protein</fullName>
    </submittedName>
</protein>
<dbReference type="STRING" id="131310.A0A0N5A5L7"/>
<evidence type="ECO:0000256" key="2">
    <source>
        <dbReference type="SAM" id="MobiDB-lite"/>
    </source>
</evidence>
<feature type="domain" description="Cyclin-like" evidence="3">
    <location>
        <begin position="207"/>
        <end position="289"/>
    </location>
</feature>
<feature type="compositionally biased region" description="Basic and acidic residues" evidence="2">
    <location>
        <begin position="82"/>
        <end position="93"/>
    </location>
</feature>
<dbReference type="InterPro" id="IPR013763">
    <property type="entry name" value="Cyclin-like_dom"/>
</dbReference>
<feature type="region of interest" description="Disordered" evidence="2">
    <location>
        <begin position="82"/>
        <end position="116"/>
    </location>
</feature>
<evidence type="ECO:0000259" key="3">
    <source>
        <dbReference type="SMART" id="SM00385"/>
    </source>
</evidence>
<proteinExistence type="inferred from homology"/>
<dbReference type="Pfam" id="PF00134">
    <property type="entry name" value="Cyclin_N"/>
    <property type="match status" value="1"/>
</dbReference>
<feature type="compositionally biased region" description="Basic and acidic residues" evidence="2">
    <location>
        <begin position="106"/>
        <end position="116"/>
    </location>
</feature>
<dbReference type="SUPFAM" id="SSF47954">
    <property type="entry name" value="Cyclin-like"/>
    <property type="match status" value="1"/>
</dbReference>
<sequence>MKLRSRVVSDNNTKRSSIVKDDNAKNIEKNAGEGTQLRKRQLNQSKNDENINLSEKENAKVIKLDIIKNETEDVVQSKISDKKVNVTPQEKRTSTKRKRTASPSDNSHKKSKFDEESFKDTDTCTSITKDDTLSTRSTSPQELYGFLYINTNSNDIDDVFVEDRLHNLLEKEKYLPTSPVLKKENDSPHSYKRLHEKTRQNYQCIIVHISKDKFAFRSETTSLAMAIYDDCWRYRLVDASNSKILAIASLYIATKYEEVKIPAIEDFAKQVSNDCTRDDVSKAEVDILKLIDFNVIRPLSVEISRNFAIGLKYPSIGSLVLDYICFSVAADNSTAHLKPSLVASCAVIIACEIFNIKPDSDRLHLMRNISGNDFDKFLPIVCEVIINNINSYIPPSNDVNIKNNGINATFDRSKFLKATRYLNSRVTQLVGFLETLHGKCE</sequence>
<dbReference type="InterPro" id="IPR039361">
    <property type="entry name" value="Cyclin"/>
</dbReference>
<dbReference type="SMART" id="SM00385">
    <property type="entry name" value="CYCLIN"/>
    <property type="match status" value="1"/>
</dbReference>
<dbReference type="Gene3D" id="1.10.472.10">
    <property type="entry name" value="Cyclin-like"/>
    <property type="match status" value="2"/>
</dbReference>
<keyword evidence="1" id="KW-0195">Cyclin</keyword>
<evidence type="ECO:0000256" key="1">
    <source>
        <dbReference type="RuleBase" id="RU000383"/>
    </source>
</evidence>
<keyword evidence="4" id="KW-1185">Reference proteome</keyword>
<dbReference type="WBParaSite" id="PTRK_0001699700.1">
    <property type="protein sequence ID" value="PTRK_0001699700.1"/>
    <property type="gene ID" value="PTRK_0001699700"/>
</dbReference>
<dbReference type="InterPro" id="IPR006671">
    <property type="entry name" value="Cyclin_N"/>
</dbReference>